<dbReference type="InterPro" id="IPR038538">
    <property type="entry name" value="MTERF_sf"/>
</dbReference>
<dbReference type="PANTHER" id="PTHR13068:SF112">
    <property type="entry name" value="TRANSCRIPTION TERMINATION FACTOR 3, MITOCHONDRIAL"/>
    <property type="match status" value="1"/>
</dbReference>
<evidence type="ECO:0000313" key="3">
    <source>
        <dbReference type="EMBL" id="KAK9888815.1"/>
    </source>
</evidence>
<protein>
    <recommendedName>
        <fullName evidence="5">Transcription termination factor 3, mitochondrial</fullName>
    </recommendedName>
</protein>
<evidence type="ECO:0000313" key="4">
    <source>
        <dbReference type="Proteomes" id="UP001431783"/>
    </source>
</evidence>
<dbReference type="PANTHER" id="PTHR13068">
    <property type="entry name" value="CGI-12 PROTEIN-RELATED"/>
    <property type="match status" value="1"/>
</dbReference>
<dbReference type="GO" id="GO:0061668">
    <property type="term" value="P:mitochondrial ribosome assembly"/>
    <property type="evidence" value="ECO:0007669"/>
    <property type="project" value="TreeGrafter"/>
</dbReference>
<evidence type="ECO:0000256" key="2">
    <source>
        <dbReference type="ARBA" id="ARBA00022946"/>
    </source>
</evidence>
<comment type="similarity">
    <text evidence="1">Belongs to the mTERF family.</text>
</comment>
<sequence length="266" mass="31127">MLKTLSFTRQVVNTGIRLIHHTFKQTTLKNEISARKEITYEILNDVYNKDDTVLSDEKPKSVLESCDEDLSYVAPYLKPTFNFAAYVNKSETLQELLKLGVNLHKLEKKGEIPQYILGLEFERDIKNHVLFLHSLGLKVYEIGDFITINPNIFKESLDDLRTRINYLKYKKFNDEMILRIVCINPLWLQLRTPEIDERLGFFQKQFSLTGSEVRLLSVKKPKLITYSLKHIKINIFVIKEEMGFNEDEVKAILLDSPGIFMKSKYK</sequence>
<reference evidence="3 4" key="1">
    <citation type="submission" date="2023-03" db="EMBL/GenBank/DDBJ databases">
        <title>Genome insight into feeding habits of ladybird beetles.</title>
        <authorList>
            <person name="Li H.-S."/>
            <person name="Huang Y.-H."/>
            <person name="Pang H."/>
        </authorList>
    </citation>
    <scope>NUCLEOTIDE SEQUENCE [LARGE SCALE GENOMIC DNA]</scope>
    <source>
        <strain evidence="3">SYSU_2023b</strain>
        <tissue evidence="3">Whole body</tissue>
    </source>
</reference>
<dbReference type="SMART" id="SM00733">
    <property type="entry name" value="Mterf"/>
    <property type="match status" value="3"/>
</dbReference>
<evidence type="ECO:0000256" key="1">
    <source>
        <dbReference type="ARBA" id="ARBA00007692"/>
    </source>
</evidence>
<dbReference type="EMBL" id="JARQZJ010000121">
    <property type="protein sequence ID" value="KAK9888815.1"/>
    <property type="molecule type" value="Genomic_DNA"/>
</dbReference>
<name>A0AAW1V9W4_9CUCU</name>
<dbReference type="AlphaFoldDB" id="A0AAW1V9W4"/>
<evidence type="ECO:0008006" key="5">
    <source>
        <dbReference type="Google" id="ProtNLM"/>
    </source>
</evidence>
<dbReference type="InterPro" id="IPR003690">
    <property type="entry name" value="MTERF"/>
</dbReference>
<keyword evidence="2" id="KW-0809">Transit peptide</keyword>
<organism evidence="3 4">
    <name type="scientific">Henosepilachna vigintioctopunctata</name>
    <dbReference type="NCBI Taxonomy" id="420089"/>
    <lineage>
        <taxon>Eukaryota</taxon>
        <taxon>Metazoa</taxon>
        <taxon>Ecdysozoa</taxon>
        <taxon>Arthropoda</taxon>
        <taxon>Hexapoda</taxon>
        <taxon>Insecta</taxon>
        <taxon>Pterygota</taxon>
        <taxon>Neoptera</taxon>
        <taxon>Endopterygota</taxon>
        <taxon>Coleoptera</taxon>
        <taxon>Polyphaga</taxon>
        <taxon>Cucujiformia</taxon>
        <taxon>Coccinelloidea</taxon>
        <taxon>Coccinellidae</taxon>
        <taxon>Epilachninae</taxon>
        <taxon>Epilachnini</taxon>
        <taxon>Henosepilachna</taxon>
    </lineage>
</organism>
<dbReference type="Gene3D" id="1.25.70.10">
    <property type="entry name" value="Transcription termination factor 3, mitochondrial"/>
    <property type="match status" value="1"/>
</dbReference>
<keyword evidence="4" id="KW-1185">Reference proteome</keyword>
<proteinExistence type="inferred from homology"/>
<dbReference type="GO" id="GO:0005739">
    <property type="term" value="C:mitochondrion"/>
    <property type="evidence" value="ECO:0007669"/>
    <property type="project" value="TreeGrafter"/>
</dbReference>
<dbReference type="Pfam" id="PF02536">
    <property type="entry name" value="mTERF"/>
    <property type="match status" value="1"/>
</dbReference>
<dbReference type="GO" id="GO:0006390">
    <property type="term" value="P:mitochondrial transcription"/>
    <property type="evidence" value="ECO:0007669"/>
    <property type="project" value="TreeGrafter"/>
</dbReference>
<dbReference type="GO" id="GO:0003676">
    <property type="term" value="F:nucleic acid binding"/>
    <property type="evidence" value="ECO:0007669"/>
    <property type="project" value="InterPro"/>
</dbReference>
<gene>
    <name evidence="3" type="ORF">WA026_001038</name>
</gene>
<comment type="caution">
    <text evidence="3">The sequence shown here is derived from an EMBL/GenBank/DDBJ whole genome shotgun (WGS) entry which is preliminary data.</text>
</comment>
<accession>A0AAW1V9W4</accession>
<dbReference type="Proteomes" id="UP001431783">
    <property type="component" value="Unassembled WGS sequence"/>
</dbReference>